<accession>A6JFN0</accession>
<gene>
    <name evidence="2" type="ORF">rCG_30425</name>
</gene>
<evidence type="ECO:0000313" key="2">
    <source>
        <dbReference type="EMBL" id="EDM11626.1"/>
    </source>
</evidence>
<protein>
    <submittedName>
        <fullName evidence="2">RCG30425</fullName>
    </submittedName>
</protein>
<feature type="region of interest" description="Disordered" evidence="1">
    <location>
        <begin position="1"/>
        <end position="27"/>
    </location>
</feature>
<evidence type="ECO:0000256" key="1">
    <source>
        <dbReference type="SAM" id="MobiDB-lite"/>
    </source>
</evidence>
<dbReference type="EMBL" id="CH473984">
    <property type="protein sequence ID" value="EDM11626.1"/>
    <property type="molecule type" value="Genomic_DNA"/>
</dbReference>
<feature type="compositionally biased region" description="Basic residues" evidence="1">
    <location>
        <begin position="17"/>
        <end position="27"/>
    </location>
</feature>
<proteinExistence type="predicted"/>
<dbReference type="Proteomes" id="UP000234681">
    <property type="component" value="Chromosome 5"/>
</dbReference>
<evidence type="ECO:0000313" key="3">
    <source>
        <dbReference type="Proteomes" id="UP000234681"/>
    </source>
</evidence>
<name>A6JFN0_RAT</name>
<organism evidence="2 3">
    <name type="scientific">Rattus norvegicus</name>
    <name type="common">Rat</name>
    <dbReference type="NCBI Taxonomy" id="10116"/>
    <lineage>
        <taxon>Eukaryota</taxon>
        <taxon>Metazoa</taxon>
        <taxon>Chordata</taxon>
        <taxon>Craniata</taxon>
        <taxon>Vertebrata</taxon>
        <taxon>Euteleostomi</taxon>
        <taxon>Mammalia</taxon>
        <taxon>Eutheria</taxon>
        <taxon>Euarchontoglires</taxon>
        <taxon>Glires</taxon>
        <taxon>Rodentia</taxon>
        <taxon>Myomorpha</taxon>
        <taxon>Muroidea</taxon>
        <taxon>Muridae</taxon>
        <taxon>Murinae</taxon>
        <taxon>Rattus</taxon>
    </lineage>
</organism>
<sequence>MGLGKCHYSFKREQKNSHHAKLKKKFM</sequence>
<dbReference type="AlphaFoldDB" id="A6JFN0"/>
<reference evidence="3" key="1">
    <citation type="submission" date="2005-09" db="EMBL/GenBank/DDBJ databases">
        <authorList>
            <person name="Mural R.J."/>
            <person name="Li P.W."/>
            <person name="Adams M.D."/>
            <person name="Amanatides P.G."/>
            <person name="Baden-Tillson H."/>
            <person name="Barnstead M."/>
            <person name="Chin S.H."/>
            <person name="Dew I."/>
            <person name="Evans C.A."/>
            <person name="Ferriera S."/>
            <person name="Flanigan M."/>
            <person name="Fosler C."/>
            <person name="Glodek A."/>
            <person name="Gu Z."/>
            <person name="Holt R.A."/>
            <person name="Jennings D."/>
            <person name="Kraft C.L."/>
            <person name="Lu F."/>
            <person name="Nguyen T."/>
            <person name="Nusskern D.R."/>
            <person name="Pfannkoch C.M."/>
            <person name="Sitter C."/>
            <person name="Sutton G.G."/>
            <person name="Venter J.C."/>
            <person name="Wang Z."/>
            <person name="Woodage T."/>
            <person name="Zheng X.H."/>
            <person name="Zhong F."/>
        </authorList>
    </citation>
    <scope>NUCLEOTIDE SEQUENCE [LARGE SCALE GENOMIC DNA]</scope>
    <source>
        <strain>BN</strain>
        <strain evidence="3">Sprague-Dawley</strain>
    </source>
</reference>